<dbReference type="InterPro" id="IPR032861">
    <property type="entry name" value="TAXi_N"/>
</dbReference>
<evidence type="ECO:0000256" key="1">
    <source>
        <dbReference type="ARBA" id="ARBA00007447"/>
    </source>
</evidence>
<dbReference type="InParanoid" id="A0A7J7CN00"/>
<evidence type="ECO:0000259" key="3">
    <source>
        <dbReference type="PROSITE" id="PS51767"/>
    </source>
</evidence>
<accession>A0A7J7CN00</accession>
<dbReference type="Pfam" id="PF14543">
    <property type="entry name" value="TAXi_N"/>
    <property type="match status" value="2"/>
</dbReference>
<evidence type="ECO:0000313" key="4">
    <source>
        <dbReference type="EMBL" id="KAF5735411.1"/>
    </source>
</evidence>
<dbReference type="PANTHER" id="PTHR13683">
    <property type="entry name" value="ASPARTYL PROTEASES"/>
    <property type="match status" value="1"/>
</dbReference>
<dbReference type="Proteomes" id="UP000593562">
    <property type="component" value="Unassembled WGS sequence"/>
</dbReference>
<dbReference type="InterPro" id="IPR001461">
    <property type="entry name" value="Aspartic_peptidase_A1"/>
</dbReference>
<evidence type="ECO:0000256" key="2">
    <source>
        <dbReference type="SAM" id="SignalP"/>
    </source>
</evidence>
<name>A0A7J7CN00_TRIWF</name>
<evidence type="ECO:0000313" key="5">
    <source>
        <dbReference type="Proteomes" id="UP000593562"/>
    </source>
</evidence>
<dbReference type="PROSITE" id="PS51767">
    <property type="entry name" value="PEPTIDASE_A1"/>
    <property type="match status" value="1"/>
</dbReference>
<keyword evidence="5" id="KW-1185">Reference proteome</keyword>
<comment type="similarity">
    <text evidence="1">Belongs to the peptidase A1 family.</text>
</comment>
<keyword evidence="2" id="KW-0732">Signal</keyword>
<reference evidence="4 5" key="1">
    <citation type="journal article" date="2020" name="Nat. Commun.">
        <title>Genome of Tripterygium wilfordii and identification of cytochrome P450 involved in triptolide biosynthesis.</title>
        <authorList>
            <person name="Tu L."/>
            <person name="Su P."/>
            <person name="Zhang Z."/>
            <person name="Gao L."/>
            <person name="Wang J."/>
            <person name="Hu T."/>
            <person name="Zhou J."/>
            <person name="Zhang Y."/>
            <person name="Zhao Y."/>
            <person name="Liu Y."/>
            <person name="Song Y."/>
            <person name="Tong Y."/>
            <person name="Lu Y."/>
            <person name="Yang J."/>
            <person name="Xu C."/>
            <person name="Jia M."/>
            <person name="Peters R.J."/>
            <person name="Huang L."/>
            <person name="Gao W."/>
        </authorList>
    </citation>
    <scope>NUCLEOTIDE SEQUENCE [LARGE SCALE GENOMIC DNA]</scope>
    <source>
        <strain evidence="5">cv. XIE 37</strain>
        <tissue evidence="4">Leaf</tissue>
    </source>
</reference>
<organism evidence="4 5">
    <name type="scientific">Tripterygium wilfordii</name>
    <name type="common">Thunder God vine</name>
    <dbReference type="NCBI Taxonomy" id="458696"/>
    <lineage>
        <taxon>Eukaryota</taxon>
        <taxon>Viridiplantae</taxon>
        <taxon>Streptophyta</taxon>
        <taxon>Embryophyta</taxon>
        <taxon>Tracheophyta</taxon>
        <taxon>Spermatophyta</taxon>
        <taxon>Magnoliopsida</taxon>
        <taxon>eudicotyledons</taxon>
        <taxon>Gunneridae</taxon>
        <taxon>Pentapetalae</taxon>
        <taxon>rosids</taxon>
        <taxon>fabids</taxon>
        <taxon>Celastrales</taxon>
        <taxon>Celastraceae</taxon>
        <taxon>Tripterygium</taxon>
    </lineage>
</organism>
<dbReference type="GO" id="GO:0006508">
    <property type="term" value="P:proteolysis"/>
    <property type="evidence" value="ECO:0007669"/>
    <property type="project" value="UniProtKB-KW"/>
</dbReference>
<dbReference type="EMBL" id="JAAARO010000015">
    <property type="protein sequence ID" value="KAF5735411.1"/>
    <property type="molecule type" value="Genomic_DNA"/>
</dbReference>
<dbReference type="GO" id="GO:0016020">
    <property type="term" value="C:membrane"/>
    <property type="evidence" value="ECO:0007669"/>
    <property type="project" value="UniProtKB-SubCell"/>
</dbReference>
<dbReference type="InterPro" id="IPR033121">
    <property type="entry name" value="PEPTIDASE_A1"/>
</dbReference>
<feature type="signal peptide" evidence="2">
    <location>
        <begin position="1"/>
        <end position="29"/>
    </location>
</feature>
<feature type="chain" id="PRO_5029603419" evidence="2">
    <location>
        <begin position="30"/>
        <end position="343"/>
    </location>
</feature>
<comment type="caution">
    <text evidence="4">The sequence shown here is derived from an EMBL/GenBank/DDBJ whole genome shotgun (WGS) entry which is preliminary data.</text>
</comment>
<dbReference type="GO" id="GO:0004190">
    <property type="term" value="F:aspartic-type endopeptidase activity"/>
    <property type="evidence" value="ECO:0007669"/>
    <property type="project" value="InterPro"/>
</dbReference>
<feature type="domain" description="Peptidase A1" evidence="3">
    <location>
        <begin position="19"/>
        <end position="333"/>
    </location>
</feature>
<dbReference type="SUPFAM" id="SSF50630">
    <property type="entry name" value="Acid proteases"/>
    <property type="match status" value="1"/>
</dbReference>
<protein>
    <submittedName>
        <fullName evidence="4">Aspartic proteinase Asp1-like isoform X2</fullName>
    </submittedName>
</protein>
<gene>
    <name evidence="4" type="ORF">HS088_TW15G00913</name>
</gene>
<dbReference type="Gene3D" id="2.40.70.10">
    <property type="entry name" value="Acid Proteases"/>
    <property type="match status" value="3"/>
</dbReference>
<dbReference type="InterPro" id="IPR032799">
    <property type="entry name" value="TAXi_C"/>
</dbReference>
<dbReference type="Pfam" id="PF14541">
    <property type="entry name" value="TAXi_C"/>
    <property type="match status" value="1"/>
</dbReference>
<dbReference type="AlphaFoldDB" id="A0A7J7CN00"/>
<proteinExistence type="inferred from homology"/>
<dbReference type="PANTHER" id="PTHR13683:SF227">
    <property type="entry name" value="EUKARYOTIC ASPARTYL PROTEASE FAMILY PROTEIN"/>
    <property type="match status" value="1"/>
</dbReference>
<sequence length="343" mass="38073">MEGKRLIIVLPSMMMIVVLLCTIFEGSLATSSIVFSLSGNAYPKGAYFVDIYIGDQAKPFELHVDTGSSLTWVKCVEPFENYAQSMTIFICDFSMALSFVHFWCGYKQTGAFDGAGIFGLSRGPLGFSSQIHSQGLTQQVTSHCLSSRGGGFLFIGDDLVPPSGISWTPITIKSNHGQDYGSGPVELLFNGSSTQVRGLQFVFDSGSDLSYLNHPPYQDTLDWISDALKRTPLIRTQPMGIFPICWKHNKIPIRSFDDVKNYFKSLTLNFTNVPNIKLNLPVHAYLIHVGVNLCLAILDCGQVDVENPNVIGVFSMQDKLMIYDNVNHRIGWASRNCNMPAWR</sequence>
<dbReference type="InterPro" id="IPR021109">
    <property type="entry name" value="Peptidase_aspartic_dom_sf"/>
</dbReference>